<dbReference type="Proteomes" id="UP000188268">
    <property type="component" value="Unassembled WGS sequence"/>
</dbReference>
<dbReference type="AlphaFoldDB" id="A0A1R3FZ84"/>
<dbReference type="EMBL" id="AWWV01015934">
    <property type="protein sequence ID" value="OMO51143.1"/>
    <property type="molecule type" value="Genomic_DNA"/>
</dbReference>
<comment type="caution">
    <text evidence="1">The sequence shown here is derived from an EMBL/GenBank/DDBJ whole genome shotgun (WGS) entry which is preliminary data.</text>
</comment>
<reference evidence="1 2" key="1">
    <citation type="submission" date="2013-09" db="EMBL/GenBank/DDBJ databases">
        <title>Corchorus capsularis genome sequencing.</title>
        <authorList>
            <person name="Alam M."/>
            <person name="Haque M.S."/>
            <person name="Islam M.S."/>
            <person name="Emdad E.M."/>
            <person name="Islam M.M."/>
            <person name="Ahmed B."/>
            <person name="Halim A."/>
            <person name="Hossen Q.M.M."/>
            <person name="Hossain M.Z."/>
            <person name="Ahmed R."/>
            <person name="Khan M.M."/>
            <person name="Islam R."/>
            <person name="Rashid M.M."/>
            <person name="Khan S.A."/>
            <person name="Rahman M.S."/>
            <person name="Alam M."/>
        </authorList>
    </citation>
    <scope>NUCLEOTIDE SEQUENCE [LARGE SCALE GENOMIC DNA]</scope>
    <source>
        <strain evidence="2">cv. CVL-1</strain>
        <tissue evidence="1">Whole seedling</tissue>
    </source>
</reference>
<proteinExistence type="predicted"/>
<evidence type="ECO:0000313" key="2">
    <source>
        <dbReference type="Proteomes" id="UP000188268"/>
    </source>
</evidence>
<accession>A0A1R3FZ84</accession>
<evidence type="ECO:0000313" key="1">
    <source>
        <dbReference type="EMBL" id="OMO51143.1"/>
    </source>
</evidence>
<protein>
    <submittedName>
        <fullName evidence="1">Uncharacterized protein</fullName>
    </submittedName>
</protein>
<name>A0A1R3FZ84_COCAP</name>
<sequence length="19" mass="2242">MEEDEITSFIPENFEGLQN</sequence>
<organism evidence="1 2">
    <name type="scientific">Corchorus capsularis</name>
    <name type="common">Jute</name>
    <dbReference type="NCBI Taxonomy" id="210143"/>
    <lineage>
        <taxon>Eukaryota</taxon>
        <taxon>Viridiplantae</taxon>
        <taxon>Streptophyta</taxon>
        <taxon>Embryophyta</taxon>
        <taxon>Tracheophyta</taxon>
        <taxon>Spermatophyta</taxon>
        <taxon>Magnoliopsida</taxon>
        <taxon>eudicotyledons</taxon>
        <taxon>Gunneridae</taxon>
        <taxon>Pentapetalae</taxon>
        <taxon>rosids</taxon>
        <taxon>malvids</taxon>
        <taxon>Malvales</taxon>
        <taxon>Malvaceae</taxon>
        <taxon>Grewioideae</taxon>
        <taxon>Apeibeae</taxon>
        <taxon>Corchorus</taxon>
    </lineage>
</organism>
<keyword evidence="2" id="KW-1185">Reference proteome</keyword>
<gene>
    <name evidence="1" type="ORF">CCACVL1_29983</name>
</gene>